<evidence type="ECO:0000256" key="2">
    <source>
        <dbReference type="ARBA" id="ARBA00004574"/>
    </source>
</evidence>
<keyword evidence="8" id="KW-0539">Nucleus</keyword>
<feature type="compositionally biased region" description="Low complexity" evidence="9">
    <location>
        <begin position="805"/>
        <end position="827"/>
    </location>
</feature>
<name>A0A9W8H2M8_9FUNG</name>
<dbReference type="OrthoDB" id="2314520at2759"/>
<evidence type="ECO:0000256" key="6">
    <source>
        <dbReference type="ARBA" id="ARBA00022895"/>
    </source>
</evidence>
<evidence type="ECO:0000256" key="9">
    <source>
        <dbReference type="SAM" id="MobiDB-lite"/>
    </source>
</evidence>
<dbReference type="Proteomes" id="UP001140011">
    <property type="component" value="Unassembled WGS sequence"/>
</dbReference>
<reference evidence="10" key="1">
    <citation type="submission" date="2022-07" db="EMBL/GenBank/DDBJ databases">
        <title>Phylogenomic reconstructions and comparative analyses of Kickxellomycotina fungi.</title>
        <authorList>
            <person name="Reynolds N.K."/>
            <person name="Stajich J.E."/>
            <person name="Barry K."/>
            <person name="Grigoriev I.V."/>
            <person name="Crous P."/>
            <person name="Smith M.E."/>
        </authorList>
    </citation>
    <scope>NUCLEOTIDE SEQUENCE</scope>
    <source>
        <strain evidence="10">BCRC 34297</strain>
    </source>
</reference>
<keyword evidence="7" id="KW-0238">DNA-binding</keyword>
<dbReference type="InterPro" id="IPR042617">
    <property type="entry name" value="CTC1-like"/>
</dbReference>
<dbReference type="PANTHER" id="PTHR14865:SF2">
    <property type="entry name" value="CST COMPLEX SUBUNIT CTC1"/>
    <property type="match status" value="1"/>
</dbReference>
<evidence type="ECO:0000313" key="10">
    <source>
        <dbReference type="EMBL" id="KAJ2755138.1"/>
    </source>
</evidence>
<evidence type="ECO:0000256" key="4">
    <source>
        <dbReference type="ARBA" id="ARBA00016175"/>
    </source>
</evidence>
<accession>A0A9W8H2M8</accession>
<evidence type="ECO:0000256" key="1">
    <source>
        <dbReference type="ARBA" id="ARBA00004123"/>
    </source>
</evidence>
<gene>
    <name evidence="10" type="ORF">GGI19_001891</name>
</gene>
<keyword evidence="6" id="KW-0779">Telomere</keyword>
<comment type="similarity">
    <text evidence="3">Belongs to the CTC1 family.</text>
</comment>
<dbReference type="GO" id="GO:1990879">
    <property type="term" value="C:CST complex"/>
    <property type="evidence" value="ECO:0007669"/>
    <property type="project" value="TreeGrafter"/>
</dbReference>
<evidence type="ECO:0000256" key="7">
    <source>
        <dbReference type="ARBA" id="ARBA00023125"/>
    </source>
</evidence>
<dbReference type="GO" id="GO:0042162">
    <property type="term" value="F:telomeric DNA binding"/>
    <property type="evidence" value="ECO:0007669"/>
    <property type="project" value="TreeGrafter"/>
</dbReference>
<dbReference type="Pfam" id="PF15489">
    <property type="entry name" value="CTC1"/>
    <property type="match status" value="1"/>
</dbReference>
<dbReference type="EMBL" id="JANBUH010000076">
    <property type="protein sequence ID" value="KAJ2755138.1"/>
    <property type="molecule type" value="Genomic_DNA"/>
</dbReference>
<keyword evidence="5" id="KW-0158">Chromosome</keyword>
<organism evidence="10 11">
    <name type="scientific">Coemansia pectinata</name>
    <dbReference type="NCBI Taxonomy" id="1052879"/>
    <lineage>
        <taxon>Eukaryota</taxon>
        <taxon>Fungi</taxon>
        <taxon>Fungi incertae sedis</taxon>
        <taxon>Zoopagomycota</taxon>
        <taxon>Kickxellomycotina</taxon>
        <taxon>Kickxellomycetes</taxon>
        <taxon>Kickxellales</taxon>
        <taxon>Kickxellaceae</taxon>
        <taxon>Coemansia</taxon>
    </lineage>
</organism>
<evidence type="ECO:0000256" key="8">
    <source>
        <dbReference type="ARBA" id="ARBA00023242"/>
    </source>
</evidence>
<keyword evidence="11" id="KW-1185">Reference proteome</keyword>
<proteinExistence type="inferred from homology"/>
<comment type="caution">
    <text evidence="10">The sequence shown here is derived from an EMBL/GenBank/DDBJ whole genome shotgun (WGS) entry which is preliminary data.</text>
</comment>
<dbReference type="PANTHER" id="PTHR14865">
    <property type="entry name" value="CST COMPLEX SUBUNIT CTC1"/>
    <property type="match status" value="1"/>
</dbReference>
<dbReference type="InterPro" id="IPR029156">
    <property type="entry name" value="CTC1"/>
</dbReference>
<sequence length="1354" mass="146610">MDPSTLVRVCSLASVRRAMQSTQSGTGAPGSRWFGSSGGCALLGKFRVAERVESYDYAPFHIPAGCMVFSDYDTQLPREEIRCQALSPLSTWFGGDTLVLLTGWRYVSQPESQHSQSAAACAFIELLSAPVLLPATTALSDIERPLSWWLKRQVYPELELEDRFFSDMRQAPPLDSKTAATILAQQHRRGSRFRAEVMPQVSSVLGRVSAVGSLMPTKKIDEDDGFGFLIDISIDPASADGKQAPSVPVLLCGRRFLGLFASLGIGDSLFVSGLLSMPLHIEGADSVSVFVTSSESSAYRIDDFDGLDDASVRLPIASQQPYTQASQDSLFSRIAPSVAATDASGTPYNTFSNSQHFDSWQLSQVSHGGKLQSQPSLSQASVQKVESSDGHLLVHRNRVESYSGLVTRVIDATLGIYLVDDCHILMLTFWPLRSLLSVLRPGTRVLLDNMHVLLLANSKGYHWSWFKRIWPQSVEQPTPIDEQRALAFGACARSSVRIVAFADTIDPGPANFVIASNLAAYVARRAGGLVRMIEAIESFWRLQVKFPSGLSADSASSPIEARDSNNTIMDLALRLVGHPQSSSTDHGRCTSVDCMRGQPVPRVVSLGDVIQRFLSWKKENRDPVVSSTIQHSSELASGTSITEEVRVTNTYPIELKFGAFPLIGRLVLRQRGALCLQDATGWLQIRPTAVSAESDDPEMLGLEFSGQALVGHIYSWSHWRLATEAVNIAPVVSGFGAAAASALAPFELFYVAAALPTILHADHNFGCGGEAGKRTEASVAQSFLLIVHTQSPVVIAPWSKRSKTSIDSDSSSSSSGSSSSNGGTRARTSWTAVKGAGLRIGYPEFHMLKESGSKDTESGTLRVNVGETTELLTCVVSYDPDQLAVSFIPGCAYIVCVADPSMITYYNPSSKDIHIELRRYCHVHPAWTTATDCSGAGGKAYVAKQHHELLARASSGDQSLHIPTIQIETASSSLLDLIRPPPVYPVRELHSLLACRQQTDQQKDGNSRPGDIVSVHGTIIKRGIKKAVAFASNSSDNLRLGNKRPKVHGGSAGLLAGRFDTRIVLRDDRDSESTVTLYIELSSFAHPLGLVPGTRVVVRDARLDMAKGSGRAYLSGVAATSFQAIAAKQAPDLLVQAPNQATGDAEPERVSIGQLYGRRISKVTFRCSVSAIEQLHISVSCRDCKQAVCEMLCACAGRHHKIATKSATILASIELLCRVADGSGVARLVVSDETTLGDMLGLSTTETTKLFSLAARSNDGQLLWMPQQEERDTEADRTISHAAATLPTVTLRVEGAVWREHLSHSNEQWQPLRLGGQSVIVRQQPLPKVSAFHITRLTTPELCLELLADLGQQI</sequence>
<dbReference type="GO" id="GO:0045740">
    <property type="term" value="P:positive regulation of DNA replication"/>
    <property type="evidence" value="ECO:0007669"/>
    <property type="project" value="TreeGrafter"/>
</dbReference>
<evidence type="ECO:0000313" key="11">
    <source>
        <dbReference type="Proteomes" id="UP001140011"/>
    </source>
</evidence>
<feature type="region of interest" description="Disordered" evidence="9">
    <location>
        <begin position="803"/>
        <end position="827"/>
    </location>
</feature>
<dbReference type="GO" id="GO:0003697">
    <property type="term" value="F:single-stranded DNA binding"/>
    <property type="evidence" value="ECO:0007669"/>
    <property type="project" value="InterPro"/>
</dbReference>
<evidence type="ECO:0000256" key="3">
    <source>
        <dbReference type="ARBA" id="ARBA00006332"/>
    </source>
</evidence>
<dbReference type="GO" id="GO:0010833">
    <property type="term" value="P:telomere maintenance via telomere lengthening"/>
    <property type="evidence" value="ECO:0007669"/>
    <property type="project" value="TreeGrafter"/>
</dbReference>
<comment type="subcellular location">
    <subcellularLocation>
        <location evidence="2">Chromosome</location>
        <location evidence="2">Telomere</location>
    </subcellularLocation>
    <subcellularLocation>
        <location evidence="1">Nucleus</location>
    </subcellularLocation>
</comment>
<evidence type="ECO:0000256" key="5">
    <source>
        <dbReference type="ARBA" id="ARBA00022454"/>
    </source>
</evidence>
<protein>
    <recommendedName>
        <fullName evidence="4">CST complex subunit CTC1</fullName>
    </recommendedName>
</protein>